<proteinExistence type="predicted"/>
<dbReference type="GO" id="GO:0003824">
    <property type="term" value="F:catalytic activity"/>
    <property type="evidence" value="ECO:0007669"/>
    <property type="project" value="InterPro"/>
</dbReference>
<protein>
    <submittedName>
        <fullName evidence="6">Radical SAM protein</fullName>
    </submittedName>
</protein>
<dbReference type="PANTHER" id="PTHR43075:SF1">
    <property type="entry name" value="FORMATE LYASE ACTIVATING ENZYME, PUTATIVE (AFU_ORTHOLOGUE AFUA_2G15630)-RELATED"/>
    <property type="match status" value="1"/>
</dbReference>
<reference evidence="6" key="1">
    <citation type="journal article" date="2022" name="bioRxiv">
        <title>Thiovibrio frasassiensisgen. nov., sp. nov., an autotrophic, elemental sulfur disproportionating bacterium isolated from sulfidic karst sediment, and proposal of Thiovibrionaceae fam. nov.</title>
        <authorList>
            <person name="Aronson H."/>
            <person name="Thomas C."/>
            <person name="Bhattacharyya M."/>
            <person name="Eckstein S."/>
            <person name="Jensen S."/>
            <person name="Barco R."/>
            <person name="Macalady J."/>
            <person name="Amend J."/>
        </authorList>
    </citation>
    <scope>NUCLEOTIDE SEQUENCE</scope>
    <source>
        <strain evidence="6">RS19-109</strain>
    </source>
</reference>
<organism evidence="6 7">
    <name type="scientific">Thiovibrio frasassiensis</name>
    <dbReference type="NCBI Taxonomy" id="2984131"/>
    <lineage>
        <taxon>Bacteria</taxon>
        <taxon>Pseudomonadati</taxon>
        <taxon>Thermodesulfobacteriota</taxon>
        <taxon>Desulfobulbia</taxon>
        <taxon>Desulfobulbales</taxon>
        <taxon>Thiovibrionaceae</taxon>
        <taxon>Thiovibrio</taxon>
    </lineage>
</organism>
<evidence type="ECO:0000256" key="4">
    <source>
        <dbReference type="ARBA" id="ARBA00023014"/>
    </source>
</evidence>
<dbReference type="InterPro" id="IPR007197">
    <property type="entry name" value="rSAM"/>
</dbReference>
<evidence type="ECO:0000256" key="1">
    <source>
        <dbReference type="ARBA" id="ARBA00022691"/>
    </source>
</evidence>
<feature type="binding site" evidence="5">
    <location>
        <position position="91"/>
    </location>
    <ligand>
        <name>[4Fe-4S] cluster</name>
        <dbReference type="ChEBI" id="CHEBI:49883"/>
        <note>4Fe-4S-S-AdoMet</note>
    </ligand>
</feature>
<comment type="cofactor">
    <cofactor evidence="5">
        <name>[4Fe-4S] cluster</name>
        <dbReference type="ChEBI" id="CHEBI:49883"/>
    </cofactor>
    <text evidence="5">Binds 1 [4Fe-4S] cluster. The cluster is coordinated with 3 cysteines and an exchangeable S-adenosyl-L-methionine.</text>
</comment>
<sequence>MGFLPSYHALHASGELKRRKDAALERLSSCQLCPRRCKVNRLAGEQGACRTGRLAVVSAHHPHFGEEAPLVGWGGSGAIFFANCNLGCVFCQNYEISHLGEGEEVSAPELAAMMVRLGQLGCHNINLVTPSHVVAQILEALPLAVEGGLSVPLVYNTSGYDEVETLRLLEGIVDIYMPDFKFWASESSRRFAKAGDYPEKGRQAIREMHRQVGDLVINGEGLAEHGLLVRHLVMPEGLGEIREILGFLARDISSRTYVNVMDQYRPCGRAMDFPPLDRMLRPEEYRQALALASQAGLSRLEQRDFAAILRALGIV</sequence>
<keyword evidence="4 5" id="KW-0411">Iron-sulfur</keyword>
<name>A0A9X4MG41_9BACT</name>
<dbReference type="GO" id="GO:0046872">
    <property type="term" value="F:metal ion binding"/>
    <property type="evidence" value="ECO:0007669"/>
    <property type="project" value="UniProtKB-KW"/>
</dbReference>
<keyword evidence="3 5" id="KW-0408">Iron</keyword>
<dbReference type="GO" id="GO:0051536">
    <property type="term" value="F:iron-sulfur cluster binding"/>
    <property type="evidence" value="ECO:0007669"/>
    <property type="project" value="UniProtKB-KW"/>
</dbReference>
<dbReference type="PIRSF" id="PIRSF004869">
    <property type="entry name" value="PflX_prd"/>
    <property type="match status" value="1"/>
</dbReference>
<keyword evidence="1 5" id="KW-0949">S-adenosyl-L-methionine</keyword>
<evidence type="ECO:0000256" key="2">
    <source>
        <dbReference type="ARBA" id="ARBA00022723"/>
    </source>
</evidence>
<evidence type="ECO:0000256" key="3">
    <source>
        <dbReference type="ARBA" id="ARBA00023004"/>
    </source>
</evidence>
<feature type="binding site" evidence="5">
    <location>
        <position position="84"/>
    </location>
    <ligand>
        <name>[4Fe-4S] cluster</name>
        <dbReference type="ChEBI" id="CHEBI:49883"/>
        <note>4Fe-4S-S-AdoMet</note>
    </ligand>
</feature>
<reference evidence="6" key="2">
    <citation type="submission" date="2022-10" db="EMBL/GenBank/DDBJ databases">
        <authorList>
            <person name="Aronson H.S."/>
        </authorList>
    </citation>
    <scope>NUCLEOTIDE SEQUENCE</scope>
    <source>
        <strain evidence="6">RS19-109</strain>
    </source>
</reference>
<dbReference type="Proteomes" id="UP001154240">
    <property type="component" value="Unassembled WGS sequence"/>
</dbReference>
<evidence type="ECO:0000313" key="6">
    <source>
        <dbReference type="EMBL" id="MDG4475773.1"/>
    </source>
</evidence>
<gene>
    <name evidence="6" type="ORF">OLX77_06315</name>
</gene>
<dbReference type="InterPro" id="IPR013785">
    <property type="entry name" value="Aldolase_TIM"/>
</dbReference>
<comment type="caution">
    <text evidence="6">The sequence shown here is derived from an EMBL/GenBank/DDBJ whole genome shotgun (WGS) entry which is preliminary data.</text>
</comment>
<dbReference type="InterPro" id="IPR040085">
    <property type="entry name" value="MJ0674-like"/>
</dbReference>
<evidence type="ECO:0000313" key="7">
    <source>
        <dbReference type="Proteomes" id="UP001154240"/>
    </source>
</evidence>
<dbReference type="Gene3D" id="3.20.20.70">
    <property type="entry name" value="Aldolase class I"/>
    <property type="match status" value="1"/>
</dbReference>
<dbReference type="SFLD" id="SFLDG01099">
    <property type="entry name" value="Uncharacterised_Radical_SAM_Su"/>
    <property type="match status" value="1"/>
</dbReference>
<keyword evidence="2 5" id="KW-0479">Metal-binding</keyword>
<dbReference type="PANTHER" id="PTHR43075">
    <property type="entry name" value="FORMATE LYASE ACTIVATING ENZYME, PUTATIVE (AFU_ORTHOLOGUE AFUA_2G15630)-RELATED"/>
    <property type="match status" value="1"/>
</dbReference>
<dbReference type="EMBL" id="JAPHEH010000001">
    <property type="protein sequence ID" value="MDG4475773.1"/>
    <property type="molecule type" value="Genomic_DNA"/>
</dbReference>
<dbReference type="SFLD" id="SFLDS00029">
    <property type="entry name" value="Radical_SAM"/>
    <property type="match status" value="1"/>
</dbReference>
<keyword evidence="7" id="KW-1185">Reference proteome</keyword>
<dbReference type="InterPro" id="IPR016431">
    <property type="entry name" value="Pyrv-formate_lyase-activ_prd"/>
</dbReference>
<feature type="binding site" evidence="5">
    <location>
        <position position="88"/>
    </location>
    <ligand>
        <name>[4Fe-4S] cluster</name>
        <dbReference type="ChEBI" id="CHEBI:49883"/>
        <note>4Fe-4S-S-AdoMet</note>
    </ligand>
</feature>
<dbReference type="RefSeq" id="WP_307632748.1">
    <property type="nucleotide sequence ID" value="NZ_JAPHEH010000001.1"/>
</dbReference>
<evidence type="ECO:0000256" key="5">
    <source>
        <dbReference type="PIRSR" id="PIRSR004869-50"/>
    </source>
</evidence>
<accession>A0A9X4MG41</accession>
<dbReference type="AlphaFoldDB" id="A0A9X4MG41"/>